<organism evidence="2 3">
    <name type="scientific">Erysipelothrix inopinata</name>
    <dbReference type="NCBI Taxonomy" id="225084"/>
    <lineage>
        <taxon>Bacteria</taxon>
        <taxon>Bacillati</taxon>
        <taxon>Bacillota</taxon>
        <taxon>Erysipelotrichia</taxon>
        <taxon>Erysipelotrichales</taxon>
        <taxon>Erysipelotrichaceae</taxon>
        <taxon>Erysipelothrix</taxon>
    </lineage>
</organism>
<keyword evidence="3" id="KW-1185">Reference proteome</keyword>
<feature type="transmembrane region" description="Helical" evidence="1">
    <location>
        <begin position="51"/>
        <end position="73"/>
    </location>
</feature>
<keyword evidence="1" id="KW-1133">Transmembrane helix</keyword>
<dbReference type="RefSeq" id="WP_187533376.1">
    <property type="nucleotide sequence ID" value="NZ_CBCSHU010000018.1"/>
</dbReference>
<evidence type="ECO:0000313" key="3">
    <source>
        <dbReference type="Proteomes" id="UP000515928"/>
    </source>
</evidence>
<protein>
    <submittedName>
        <fullName evidence="2">Uncharacterized protein</fullName>
    </submittedName>
</protein>
<reference evidence="2 3" key="1">
    <citation type="submission" date="2020-08" db="EMBL/GenBank/DDBJ databases">
        <title>Genome sequence of Erysipelothrix inopinata DSM 15511T.</title>
        <authorList>
            <person name="Hyun D.-W."/>
            <person name="Bae J.-W."/>
        </authorList>
    </citation>
    <scope>NUCLEOTIDE SEQUENCE [LARGE SCALE GENOMIC DNA]</scope>
    <source>
        <strain evidence="2 3">DSM 15511</strain>
    </source>
</reference>
<sequence length="79" mass="8949">MNNKTHFTIKSLVTIALSTVILSFIDIYSLLSENAAIRHIIPQFPTISIVTILREIIINFVFVAFIVIIINNFKSNNSK</sequence>
<name>A0A7G9RXB9_9FIRM</name>
<dbReference type="Proteomes" id="UP000515928">
    <property type="component" value="Chromosome"/>
</dbReference>
<dbReference type="EMBL" id="CP060715">
    <property type="protein sequence ID" value="QNN60244.1"/>
    <property type="molecule type" value="Genomic_DNA"/>
</dbReference>
<dbReference type="KEGG" id="eio:H9L01_07680"/>
<keyword evidence="1" id="KW-0812">Transmembrane</keyword>
<accession>A0A7G9RXB9</accession>
<keyword evidence="1" id="KW-0472">Membrane</keyword>
<evidence type="ECO:0000313" key="2">
    <source>
        <dbReference type="EMBL" id="QNN60244.1"/>
    </source>
</evidence>
<dbReference type="AlphaFoldDB" id="A0A7G9RXB9"/>
<proteinExistence type="predicted"/>
<evidence type="ECO:0000256" key="1">
    <source>
        <dbReference type="SAM" id="Phobius"/>
    </source>
</evidence>
<gene>
    <name evidence="2" type="ORF">H9L01_07680</name>
</gene>
<feature type="transmembrane region" description="Helical" evidence="1">
    <location>
        <begin position="12"/>
        <end position="31"/>
    </location>
</feature>